<reference evidence="1 2" key="1">
    <citation type="submission" date="2020-08" db="EMBL/GenBank/DDBJ databases">
        <title>Genomic Encyclopedia of Type Strains, Phase III (KMG-III): the genomes of soil and plant-associated and newly described type strains.</title>
        <authorList>
            <person name="Whitman W."/>
        </authorList>
    </citation>
    <scope>NUCLEOTIDE SEQUENCE [LARGE SCALE GENOMIC DNA]</scope>
    <source>
        <strain evidence="1 2">CECT 5862</strain>
    </source>
</reference>
<dbReference type="Proteomes" id="UP000570361">
    <property type="component" value="Unassembled WGS sequence"/>
</dbReference>
<gene>
    <name evidence="1" type="ORF">FHS18_005786</name>
</gene>
<accession>A0A7W5B3B8</accession>
<proteinExistence type="predicted"/>
<organism evidence="1 2">
    <name type="scientific">Paenibacillus phyllosphaerae</name>
    <dbReference type="NCBI Taxonomy" id="274593"/>
    <lineage>
        <taxon>Bacteria</taxon>
        <taxon>Bacillati</taxon>
        <taxon>Bacillota</taxon>
        <taxon>Bacilli</taxon>
        <taxon>Bacillales</taxon>
        <taxon>Paenibacillaceae</taxon>
        <taxon>Paenibacillus</taxon>
    </lineage>
</organism>
<dbReference type="AlphaFoldDB" id="A0A7W5B3B8"/>
<comment type="caution">
    <text evidence="1">The sequence shown here is derived from an EMBL/GenBank/DDBJ whole genome shotgun (WGS) entry which is preliminary data.</text>
</comment>
<evidence type="ECO:0000313" key="1">
    <source>
        <dbReference type="EMBL" id="MBB3113673.1"/>
    </source>
</evidence>
<protein>
    <submittedName>
        <fullName evidence="1">Uncharacterized protein</fullName>
    </submittedName>
</protein>
<evidence type="ECO:0000313" key="2">
    <source>
        <dbReference type="Proteomes" id="UP000570361"/>
    </source>
</evidence>
<dbReference type="SUPFAM" id="SSF53335">
    <property type="entry name" value="S-adenosyl-L-methionine-dependent methyltransferases"/>
    <property type="match status" value="1"/>
</dbReference>
<dbReference type="InterPro" id="IPR029063">
    <property type="entry name" value="SAM-dependent_MTases_sf"/>
</dbReference>
<dbReference type="RefSeq" id="WP_183603741.1">
    <property type="nucleotide sequence ID" value="NZ_JACHXK010000020.1"/>
</dbReference>
<name>A0A7W5B3B8_9BACL</name>
<sequence length="270" mass="31774">MTVRTMKPWKRALLSTRNQVKYLFRRCFRLSLGEVRLKPGANDGLFTDPKTREREEQLLEHYHFDRWKHKLGRVDYQLNLYHLDLMDSVRHRLISLGVHPVRLVDVGSRTFYYAPCLYHFGTYGGLELKSICGIELDPYRRYRNGYTAYDYALAYMKEIGDPVVRYEAMDFAAYEQSYNVCTMFLPFVTEQALLHWGLPLRTFMPQRLIEHAYEHLASPGVLLITNKGPEEQRALHELLDDMGIPYESRDAFASPFDPYDVPRYVTIVTK</sequence>
<keyword evidence="2" id="KW-1185">Reference proteome</keyword>
<dbReference type="EMBL" id="JACHXK010000020">
    <property type="protein sequence ID" value="MBB3113673.1"/>
    <property type="molecule type" value="Genomic_DNA"/>
</dbReference>